<evidence type="ECO:0000313" key="11">
    <source>
        <dbReference type="EMBL" id="CAI7991427.1"/>
    </source>
</evidence>
<keyword evidence="5" id="KW-0408">Iron</keyword>
<dbReference type="GO" id="GO:0033958">
    <property type="term" value="F:DNA-deoxyinosine glycosylase activity"/>
    <property type="evidence" value="ECO:0007669"/>
    <property type="project" value="InterPro"/>
</dbReference>
<evidence type="ECO:0000256" key="2">
    <source>
        <dbReference type="ARBA" id="ARBA00022723"/>
    </source>
</evidence>
<comment type="similarity">
    <text evidence="8">Belongs to the uracil-DNA glycosylase (UDG) superfamily. Type 5 (UDGb) family.</text>
</comment>
<evidence type="ECO:0000256" key="3">
    <source>
        <dbReference type="ARBA" id="ARBA00022763"/>
    </source>
</evidence>
<evidence type="ECO:0000256" key="6">
    <source>
        <dbReference type="ARBA" id="ARBA00023014"/>
    </source>
</evidence>
<proteinExistence type="inferred from homology"/>
<evidence type="ECO:0000256" key="5">
    <source>
        <dbReference type="ARBA" id="ARBA00023004"/>
    </source>
</evidence>
<evidence type="ECO:0000259" key="10">
    <source>
        <dbReference type="SMART" id="SM00986"/>
    </source>
</evidence>
<dbReference type="GO" id="GO:0051539">
    <property type="term" value="F:4 iron, 4 sulfur cluster binding"/>
    <property type="evidence" value="ECO:0007669"/>
    <property type="project" value="UniProtKB-KW"/>
</dbReference>
<dbReference type="CDD" id="cd10031">
    <property type="entry name" value="UDG-F5_TTUDGB_like"/>
    <property type="match status" value="1"/>
</dbReference>
<reference evidence="11" key="1">
    <citation type="submission" date="2023-03" db="EMBL/GenBank/DDBJ databases">
        <authorList>
            <person name="Steffen K."/>
            <person name="Cardenas P."/>
        </authorList>
    </citation>
    <scope>NUCLEOTIDE SEQUENCE</scope>
</reference>
<keyword evidence="1" id="KW-0004">4Fe-4S</keyword>
<dbReference type="SMART" id="SM00986">
    <property type="entry name" value="UDG"/>
    <property type="match status" value="1"/>
</dbReference>
<keyword evidence="12" id="KW-1185">Reference proteome</keyword>
<comment type="caution">
    <text evidence="11">The sequence shown here is derived from an EMBL/GenBank/DDBJ whole genome shotgun (WGS) entry which is preliminary data.</text>
</comment>
<dbReference type="SMART" id="SM00987">
    <property type="entry name" value="UreE_C"/>
    <property type="match status" value="1"/>
</dbReference>
<protein>
    <recommendedName>
        <fullName evidence="9">Type-5 uracil-DNA glycosylase</fullName>
    </recommendedName>
</protein>
<evidence type="ECO:0000256" key="1">
    <source>
        <dbReference type="ARBA" id="ARBA00022485"/>
    </source>
</evidence>
<keyword evidence="7" id="KW-0234">DNA repair</keyword>
<dbReference type="GO" id="GO:0004844">
    <property type="term" value="F:uracil DNA N-glycosylase activity"/>
    <property type="evidence" value="ECO:0007669"/>
    <property type="project" value="InterPro"/>
</dbReference>
<dbReference type="AlphaFoldDB" id="A0AA35VZ05"/>
<evidence type="ECO:0000313" key="12">
    <source>
        <dbReference type="Proteomes" id="UP001174909"/>
    </source>
</evidence>
<dbReference type="PANTHER" id="PTHR33693:SF3">
    <property type="entry name" value="TYPE-5 URACIL-DNA GLYCOSYLASE"/>
    <property type="match status" value="1"/>
</dbReference>
<sequence>MAQAAGSVDEVQQRVVACRACPRLVEWREETARVKRRMYRDEDYWGRPLAALGDPAARLLIVGLAPAAHGGNRTGRMFTGDRSGDWLFGALHRAGFANQPESVRPGDGLELHGALITAAARCAPPANKPTREELATCQPYIVREIELLADLRAVVALGRIAFDAFLRSYAAAGRTPPDRKPPFGHDVATLLPDGGPLLIACYHPSQQNTQTGRLTEPMLDAVFARARDACGF</sequence>
<dbReference type="EMBL" id="CASHTH010000113">
    <property type="protein sequence ID" value="CAI7991427.1"/>
    <property type="molecule type" value="Genomic_DNA"/>
</dbReference>
<dbReference type="InterPro" id="IPR051536">
    <property type="entry name" value="UDG_Type-4/5"/>
</dbReference>
<organism evidence="11 12">
    <name type="scientific">Geodia barretti</name>
    <name type="common">Barrett's horny sponge</name>
    <dbReference type="NCBI Taxonomy" id="519541"/>
    <lineage>
        <taxon>Eukaryota</taxon>
        <taxon>Metazoa</taxon>
        <taxon>Porifera</taxon>
        <taxon>Demospongiae</taxon>
        <taxon>Heteroscleromorpha</taxon>
        <taxon>Tetractinellida</taxon>
        <taxon>Astrophorina</taxon>
        <taxon>Geodiidae</taxon>
        <taxon>Geodia</taxon>
    </lineage>
</organism>
<dbReference type="Gene3D" id="3.40.470.10">
    <property type="entry name" value="Uracil-DNA glycosylase-like domain"/>
    <property type="match status" value="1"/>
</dbReference>
<dbReference type="GO" id="GO:0046872">
    <property type="term" value="F:metal ion binding"/>
    <property type="evidence" value="ECO:0007669"/>
    <property type="project" value="UniProtKB-KW"/>
</dbReference>
<accession>A0AA35VZ05</accession>
<keyword evidence="3" id="KW-0227">DNA damage</keyword>
<keyword evidence="6" id="KW-0411">Iron-sulfur</keyword>
<keyword evidence="2" id="KW-0479">Metal-binding</keyword>
<evidence type="ECO:0000256" key="8">
    <source>
        <dbReference type="ARBA" id="ARBA00023779"/>
    </source>
</evidence>
<dbReference type="Proteomes" id="UP001174909">
    <property type="component" value="Unassembled WGS sequence"/>
</dbReference>
<dbReference type="InterPro" id="IPR036895">
    <property type="entry name" value="Uracil-DNA_glycosylase-like_sf"/>
</dbReference>
<feature type="domain" description="Uracil-DNA glycosylase-like" evidence="10">
    <location>
        <begin position="50"/>
        <end position="223"/>
    </location>
</feature>
<keyword evidence="4" id="KW-0378">Hydrolase</keyword>
<evidence type="ECO:0000256" key="7">
    <source>
        <dbReference type="ARBA" id="ARBA00023204"/>
    </source>
</evidence>
<dbReference type="GO" id="GO:0006284">
    <property type="term" value="P:base-excision repair"/>
    <property type="evidence" value="ECO:0007669"/>
    <property type="project" value="InterPro"/>
</dbReference>
<dbReference type="InterPro" id="IPR005122">
    <property type="entry name" value="Uracil-DNA_glycosylase-like"/>
</dbReference>
<evidence type="ECO:0000256" key="4">
    <source>
        <dbReference type="ARBA" id="ARBA00022801"/>
    </source>
</evidence>
<dbReference type="InterPro" id="IPR044147">
    <property type="entry name" value="UdgB-like"/>
</dbReference>
<dbReference type="SUPFAM" id="SSF52141">
    <property type="entry name" value="Uracil-DNA glycosylase-like"/>
    <property type="match status" value="1"/>
</dbReference>
<dbReference type="PANTHER" id="PTHR33693">
    <property type="entry name" value="TYPE-5 URACIL-DNA GLYCOSYLASE"/>
    <property type="match status" value="1"/>
</dbReference>
<name>A0AA35VZ05_GEOBA</name>
<gene>
    <name evidence="11" type="ORF">GBAR_LOCUS732</name>
</gene>
<evidence type="ECO:0000256" key="9">
    <source>
        <dbReference type="ARBA" id="ARBA00023887"/>
    </source>
</evidence>
<dbReference type="Pfam" id="PF03167">
    <property type="entry name" value="UDG"/>
    <property type="match status" value="1"/>
</dbReference>